<sequence length="79" mass="8407">MPSFDCFLSHNSKDKPAVRALKLALEGQGVRCWLDEEQLRPGLPWQTLLEQGIKSAGSVAVCVAVDGIGLDSCSCSDTG</sequence>
<dbReference type="Proteomes" id="UP000232638">
    <property type="component" value="Chromosome"/>
</dbReference>
<dbReference type="Gene3D" id="3.40.50.10140">
    <property type="entry name" value="Toll/interleukin-1 receptor homology (TIR) domain"/>
    <property type="match status" value="1"/>
</dbReference>
<evidence type="ECO:0000313" key="3">
    <source>
        <dbReference type="Proteomes" id="UP000232638"/>
    </source>
</evidence>
<dbReference type="AlphaFoldDB" id="A0A2K8U9W5"/>
<evidence type="ECO:0000313" key="2">
    <source>
        <dbReference type="EMBL" id="AUB82355.1"/>
    </source>
</evidence>
<evidence type="ECO:0000259" key="1">
    <source>
        <dbReference type="Pfam" id="PF13676"/>
    </source>
</evidence>
<feature type="domain" description="TIR" evidence="1">
    <location>
        <begin position="7"/>
        <end position="64"/>
    </location>
</feature>
<dbReference type="RefSeq" id="WP_100920088.1">
    <property type="nucleotide sequence ID" value="NZ_CP020370.1"/>
</dbReference>
<dbReference type="Pfam" id="PF13676">
    <property type="entry name" value="TIR_2"/>
    <property type="match status" value="1"/>
</dbReference>
<dbReference type="OrthoDB" id="5753300at2"/>
<dbReference type="InterPro" id="IPR035897">
    <property type="entry name" value="Toll_tir_struct_dom_sf"/>
</dbReference>
<dbReference type="InterPro" id="IPR000157">
    <property type="entry name" value="TIR_dom"/>
</dbReference>
<protein>
    <recommendedName>
        <fullName evidence="1">TIR domain-containing protein</fullName>
    </recommendedName>
</protein>
<reference evidence="2 3" key="1">
    <citation type="submission" date="2017-03" db="EMBL/GenBank/DDBJ databases">
        <title>Complete genome sequence of Candidatus 'Thiodictyon syntrophicum' sp. nov. strain Cad16T, a photolithoautotroph purple sulfur bacterium isolated from an alpine meromictic lake.</title>
        <authorList>
            <person name="Luedin S.M."/>
            <person name="Pothier J.F."/>
            <person name="Danza F."/>
            <person name="Storelli N."/>
            <person name="Wittwer M."/>
            <person name="Tonolla M."/>
        </authorList>
    </citation>
    <scope>NUCLEOTIDE SEQUENCE [LARGE SCALE GENOMIC DNA]</scope>
    <source>
        <strain evidence="2 3">Cad16T</strain>
    </source>
</reference>
<accession>A0A2K8U9W5</accession>
<dbReference type="SUPFAM" id="SSF52200">
    <property type="entry name" value="Toll/Interleukin receptor TIR domain"/>
    <property type="match status" value="1"/>
</dbReference>
<keyword evidence="3" id="KW-1185">Reference proteome</keyword>
<dbReference type="EMBL" id="CP020370">
    <property type="protein sequence ID" value="AUB82355.1"/>
    <property type="molecule type" value="Genomic_DNA"/>
</dbReference>
<name>A0A2K8U9W5_9GAMM</name>
<organism evidence="2 3">
    <name type="scientific">Candidatus Thiodictyon syntrophicum</name>
    <dbReference type="NCBI Taxonomy" id="1166950"/>
    <lineage>
        <taxon>Bacteria</taxon>
        <taxon>Pseudomonadati</taxon>
        <taxon>Pseudomonadota</taxon>
        <taxon>Gammaproteobacteria</taxon>
        <taxon>Chromatiales</taxon>
        <taxon>Chromatiaceae</taxon>
        <taxon>Thiodictyon</taxon>
    </lineage>
</organism>
<dbReference type="KEGG" id="tsy:THSYN_16310"/>
<dbReference type="GO" id="GO:0007165">
    <property type="term" value="P:signal transduction"/>
    <property type="evidence" value="ECO:0007669"/>
    <property type="project" value="InterPro"/>
</dbReference>
<gene>
    <name evidence="2" type="ORF">THSYN_16310</name>
</gene>
<proteinExistence type="predicted"/>